<evidence type="ECO:0000259" key="6">
    <source>
        <dbReference type="PROSITE" id="PS50011"/>
    </source>
</evidence>
<keyword evidence="4" id="KW-0175">Coiled coil</keyword>
<reference evidence="7 8" key="1">
    <citation type="journal article" date="2014" name="Am. J. Bot.">
        <title>Genome assembly and annotation for red clover (Trifolium pratense; Fabaceae).</title>
        <authorList>
            <person name="Istvanek J."/>
            <person name="Jaros M."/>
            <person name="Krenek A."/>
            <person name="Repkova J."/>
        </authorList>
    </citation>
    <scope>NUCLEOTIDE SEQUENCE [LARGE SCALE GENOMIC DNA]</scope>
    <source>
        <strain evidence="8">cv. Tatra</strain>
        <tissue evidence="7">Young leaves</tissue>
    </source>
</reference>
<evidence type="ECO:0000256" key="2">
    <source>
        <dbReference type="ARBA" id="ARBA00012483"/>
    </source>
</evidence>
<dbReference type="Gene3D" id="3.30.200.20">
    <property type="entry name" value="Phosphorylase Kinase, domain 1"/>
    <property type="match status" value="1"/>
</dbReference>
<feature type="region of interest" description="Disordered" evidence="5">
    <location>
        <begin position="1"/>
        <end position="48"/>
    </location>
</feature>
<feature type="non-terminal residue" evidence="7">
    <location>
        <position position="1"/>
    </location>
</feature>
<proteinExistence type="predicted"/>
<dbReference type="ExpressionAtlas" id="A0A2K3JSN7">
    <property type="expression patterns" value="baseline"/>
</dbReference>
<name>A0A2K3JSN7_TRIPR</name>
<dbReference type="AlphaFoldDB" id="A0A2K3JSN7"/>
<feature type="domain" description="Protein kinase" evidence="6">
    <location>
        <begin position="185"/>
        <end position="247"/>
    </location>
</feature>
<protein>
    <recommendedName>
        <fullName evidence="2">RING-type E3 ubiquitin transferase</fullName>
        <ecNumber evidence="2">2.3.2.27</ecNumber>
    </recommendedName>
</protein>
<dbReference type="InterPro" id="IPR000719">
    <property type="entry name" value="Prot_kinase_dom"/>
</dbReference>
<dbReference type="InterPro" id="IPR051348">
    <property type="entry name" value="U-box_ubiquitin_ligases"/>
</dbReference>
<organism evidence="7 8">
    <name type="scientific">Trifolium pratense</name>
    <name type="common">Red clover</name>
    <dbReference type="NCBI Taxonomy" id="57577"/>
    <lineage>
        <taxon>Eukaryota</taxon>
        <taxon>Viridiplantae</taxon>
        <taxon>Streptophyta</taxon>
        <taxon>Embryophyta</taxon>
        <taxon>Tracheophyta</taxon>
        <taxon>Spermatophyta</taxon>
        <taxon>Magnoliopsida</taxon>
        <taxon>eudicotyledons</taxon>
        <taxon>Gunneridae</taxon>
        <taxon>Pentapetalae</taxon>
        <taxon>rosids</taxon>
        <taxon>fabids</taxon>
        <taxon>Fabales</taxon>
        <taxon>Fabaceae</taxon>
        <taxon>Papilionoideae</taxon>
        <taxon>50 kb inversion clade</taxon>
        <taxon>NPAAA clade</taxon>
        <taxon>Hologalegina</taxon>
        <taxon>IRL clade</taxon>
        <taxon>Trifolieae</taxon>
        <taxon>Trifolium</taxon>
    </lineage>
</organism>
<dbReference type="GO" id="GO:0005524">
    <property type="term" value="F:ATP binding"/>
    <property type="evidence" value="ECO:0007669"/>
    <property type="project" value="InterPro"/>
</dbReference>
<dbReference type="GO" id="GO:0061630">
    <property type="term" value="F:ubiquitin protein ligase activity"/>
    <property type="evidence" value="ECO:0007669"/>
    <property type="project" value="UniProtKB-EC"/>
</dbReference>
<dbReference type="SUPFAM" id="SSF56112">
    <property type="entry name" value="Protein kinase-like (PK-like)"/>
    <property type="match status" value="1"/>
</dbReference>
<comment type="caution">
    <text evidence="7">The sequence shown here is derived from an EMBL/GenBank/DDBJ whole genome shotgun (WGS) entry which is preliminary data.</text>
</comment>
<reference evidence="7 8" key="2">
    <citation type="journal article" date="2017" name="Front. Plant Sci.">
        <title>Gene Classification and Mining of Molecular Markers Useful in Red Clover (Trifolium pratense) Breeding.</title>
        <authorList>
            <person name="Istvanek J."/>
            <person name="Dluhosova J."/>
            <person name="Dluhos P."/>
            <person name="Patkova L."/>
            <person name="Nedelnik J."/>
            <person name="Repkova J."/>
        </authorList>
    </citation>
    <scope>NUCLEOTIDE SEQUENCE [LARGE SCALE GENOMIC DNA]</scope>
    <source>
        <strain evidence="8">cv. Tatra</strain>
        <tissue evidence="7">Young leaves</tissue>
    </source>
</reference>
<evidence type="ECO:0000256" key="5">
    <source>
        <dbReference type="SAM" id="MobiDB-lite"/>
    </source>
</evidence>
<dbReference type="PROSITE" id="PS50011">
    <property type="entry name" value="PROTEIN_KINASE_DOM"/>
    <property type="match status" value="1"/>
</dbReference>
<keyword evidence="3" id="KW-0833">Ubl conjugation pathway</keyword>
<dbReference type="PANTHER" id="PTHR45647:SF51">
    <property type="entry name" value="PROTEIN KINASE SUPERFAMILY PROTEIN"/>
    <property type="match status" value="1"/>
</dbReference>
<feature type="compositionally biased region" description="Low complexity" evidence="5">
    <location>
        <begin position="11"/>
        <end position="32"/>
    </location>
</feature>
<dbReference type="InterPro" id="IPR011009">
    <property type="entry name" value="Kinase-like_dom_sf"/>
</dbReference>
<dbReference type="STRING" id="57577.A0A2K3JSN7"/>
<dbReference type="PANTHER" id="PTHR45647">
    <property type="entry name" value="OS02G0152300 PROTEIN"/>
    <property type="match status" value="1"/>
</dbReference>
<evidence type="ECO:0000256" key="3">
    <source>
        <dbReference type="ARBA" id="ARBA00022786"/>
    </source>
</evidence>
<evidence type="ECO:0000256" key="4">
    <source>
        <dbReference type="SAM" id="Coils"/>
    </source>
</evidence>
<dbReference type="EMBL" id="ASHM01075774">
    <property type="protein sequence ID" value="PNX57047.1"/>
    <property type="molecule type" value="Genomic_DNA"/>
</dbReference>
<evidence type="ECO:0000313" key="8">
    <source>
        <dbReference type="Proteomes" id="UP000236291"/>
    </source>
</evidence>
<dbReference type="EC" id="2.3.2.27" evidence="2"/>
<comment type="catalytic activity">
    <reaction evidence="1">
        <text>S-ubiquitinyl-[E2 ubiquitin-conjugating enzyme]-L-cysteine + [acceptor protein]-L-lysine = [E2 ubiquitin-conjugating enzyme]-L-cysteine + N(6)-ubiquitinyl-[acceptor protein]-L-lysine.</text>
        <dbReference type="EC" id="2.3.2.27"/>
    </reaction>
</comment>
<sequence>DNYSPRGPRFSIGSTSSQTSSNRSSSPNSNDSLGKISNNNDVNCPFSPKPPVSIETEIMKLKLELKKASEQYGIVCREAVLAKQKANELEKFRQEKERNVEKARLAEEAALALAEVERQKAKAAIESAEMSQRLAEMETQKRKLAELKAKHDEQFRKRTIHDVVFHNIAYRRYSIKEIEVATNGFDNALKIGEGGYGPVFKTVLDHTVVAIKVLRPDLAHGERQFQQEVTIFFLLVTIIQISNDSHL</sequence>
<dbReference type="Proteomes" id="UP000236291">
    <property type="component" value="Unassembled WGS sequence"/>
</dbReference>
<dbReference type="GO" id="GO:0004672">
    <property type="term" value="F:protein kinase activity"/>
    <property type="evidence" value="ECO:0007669"/>
    <property type="project" value="InterPro"/>
</dbReference>
<evidence type="ECO:0000256" key="1">
    <source>
        <dbReference type="ARBA" id="ARBA00000900"/>
    </source>
</evidence>
<feature type="coiled-coil region" evidence="4">
    <location>
        <begin position="79"/>
        <end position="157"/>
    </location>
</feature>
<accession>A0A2K3JSN7</accession>
<evidence type="ECO:0000313" key="7">
    <source>
        <dbReference type="EMBL" id="PNX57047.1"/>
    </source>
</evidence>
<gene>
    <name evidence="7" type="ORF">L195_g050199</name>
</gene>